<organism evidence="1">
    <name type="scientific">bioreactor metagenome</name>
    <dbReference type="NCBI Taxonomy" id="1076179"/>
    <lineage>
        <taxon>unclassified sequences</taxon>
        <taxon>metagenomes</taxon>
        <taxon>ecological metagenomes</taxon>
    </lineage>
</organism>
<name>A0A645F5S4_9ZZZZ</name>
<evidence type="ECO:0008006" key="2">
    <source>
        <dbReference type="Google" id="ProtNLM"/>
    </source>
</evidence>
<protein>
    <recommendedName>
        <fullName evidence="2">DUF2185 domain-containing protein</fullName>
    </recommendedName>
</protein>
<accession>A0A645F5S4</accession>
<comment type="caution">
    <text evidence="1">The sequence shown here is derived from an EMBL/GenBank/DDBJ whole genome shotgun (WGS) entry which is preliminary data.</text>
</comment>
<dbReference type="EMBL" id="VSSQ01055650">
    <property type="protein sequence ID" value="MPN09537.1"/>
    <property type="molecule type" value="Genomic_DNA"/>
</dbReference>
<proteinExistence type="predicted"/>
<reference evidence="1" key="1">
    <citation type="submission" date="2019-08" db="EMBL/GenBank/DDBJ databases">
        <authorList>
            <person name="Kucharzyk K."/>
            <person name="Murdoch R.W."/>
            <person name="Higgins S."/>
            <person name="Loffler F."/>
        </authorList>
    </citation>
    <scope>NUCLEOTIDE SEQUENCE</scope>
</reference>
<sequence length="94" mass="11017">MNKKFLDNLNTAVFTTKYILEKNSSILYVFHYQDDGAWSFSGVEDCQDEDYRVISLEEMISIDNSILDLVDMPYGYRAKRADKNSPWVIESFEE</sequence>
<evidence type="ECO:0000313" key="1">
    <source>
        <dbReference type="EMBL" id="MPN09537.1"/>
    </source>
</evidence>
<gene>
    <name evidence="1" type="ORF">SDC9_156828</name>
</gene>
<dbReference type="AlphaFoldDB" id="A0A645F5S4"/>